<keyword evidence="4" id="KW-0547">Nucleotide-binding</keyword>
<dbReference type="AlphaFoldDB" id="A0A2T2NN74"/>
<feature type="compositionally biased region" description="Basic residues" evidence="9">
    <location>
        <begin position="806"/>
        <end position="816"/>
    </location>
</feature>
<evidence type="ECO:0000313" key="14">
    <source>
        <dbReference type="Proteomes" id="UP000240883"/>
    </source>
</evidence>
<evidence type="ECO:0000259" key="12">
    <source>
        <dbReference type="PROSITE" id="PS50929"/>
    </source>
</evidence>
<dbReference type="PROSITE" id="PS50929">
    <property type="entry name" value="ABC_TM1F"/>
    <property type="match status" value="1"/>
</dbReference>
<comment type="similarity">
    <text evidence="8">Belongs to the ABC transporter superfamily. ABCB family. Heavy Metal importer (TC 3.A.1.210) subfamily.</text>
</comment>
<evidence type="ECO:0000313" key="13">
    <source>
        <dbReference type="EMBL" id="PSN66864.1"/>
    </source>
</evidence>
<feature type="transmembrane region" description="Helical" evidence="10">
    <location>
        <begin position="269"/>
        <end position="291"/>
    </location>
</feature>
<dbReference type="GO" id="GO:0016887">
    <property type="term" value="F:ATP hydrolysis activity"/>
    <property type="evidence" value="ECO:0007669"/>
    <property type="project" value="InterPro"/>
</dbReference>
<evidence type="ECO:0000256" key="7">
    <source>
        <dbReference type="ARBA" id="ARBA00023136"/>
    </source>
</evidence>
<keyword evidence="7 10" id="KW-0472">Membrane</keyword>
<dbReference type="SMART" id="SM00382">
    <property type="entry name" value="AAA"/>
    <property type="match status" value="1"/>
</dbReference>
<dbReference type="InterPro" id="IPR036640">
    <property type="entry name" value="ABC1_TM_sf"/>
</dbReference>
<dbReference type="InterPro" id="IPR011527">
    <property type="entry name" value="ABC1_TM_dom"/>
</dbReference>
<dbReference type="PANTHER" id="PTHR24221">
    <property type="entry name" value="ATP-BINDING CASSETTE SUB-FAMILY B"/>
    <property type="match status" value="1"/>
</dbReference>
<evidence type="ECO:0000256" key="8">
    <source>
        <dbReference type="ARBA" id="ARBA00024363"/>
    </source>
</evidence>
<feature type="transmembrane region" description="Helical" evidence="10">
    <location>
        <begin position="419"/>
        <end position="437"/>
    </location>
</feature>
<evidence type="ECO:0000256" key="1">
    <source>
        <dbReference type="ARBA" id="ARBA00004141"/>
    </source>
</evidence>
<dbReference type="InterPro" id="IPR003593">
    <property type="entry name" value="AAA+_ATPase"/>
</dbReference>
<dbReference type="Pfam" id="PF00005">
    <property type="entry name" value="ABC_tran"/>
    <property type="match status" value="1"/>
</dbReference>
<evidence type="ECO:0000256" key="5">
    <source>
        <dbReference type="ARBA" id="ARBA00022840"/>
    </source>
</evidence>
<feature type="domain" description="ABC transmembrane type-1" evidence="12">
    <location>
        <begin position="157"/>
        <end position="442"/>
    </location>
</feature>
<name>A0A2T2NN74_CORCC</name>
<evidence type="ECO:0000256" key="10">
    <source>
        <dbReference type="SAM" id="Phobius"/>
    </source>
</evidence>
<evidence type="ECO:0000259" key="11">
    <source>
        <dbReference type="PROSITE" id="PS50893"/>
    </source>
</evidence>
<evidence type="ECO:0000256" key="9">
    <source>
        <dbReference type="SAM" id="MobiDB-lite"/>
    </source>
</evidence>
<keyword evidence="2" id="KW-0813">Transport</keyword>
<dbReference type="GO" id="GO:0140359">
    <property type="term" value="F:ABC-type transporter activity"/>
    <property type="evidence" value="ECO:0007669"/>
    <property type="project" value="InterPro"/>
</dbReference>
<evidence type="ECO:0000256" key="6">
    <source>
        <dbReference type="ARBA" id="ARBA00022989"/>
    </source>
</evidence>
<keyword evidence="14" id="KW-1185">Reference proteome</keyword>
<accession>A0A2T2NN74</accession>
<feature type="compositionally biased region" description="Basic and acidic residues" evidence="9">
    <location>
        <begin position="895"/>
        <end position="904"/>
    </location>
</feature>
<keyword evidence="6 10" id="KW-1133">Transmembrane helix</keyword>
<dbReference type="InterPro" id="IPR039421">
    <property type="entry name" value="Type_1_exporter"/>
</dbReference>
<dbReference type="GO" id="GO:0005524">
    <property type="term" value="F:ATP binding"/>
    <property type="evidence" value="ECO:0007669"/>
    <property type="project" value="UniProtKB-KW"/>
</dbReference>
<protein>
    <recommendedName>
        <fullName evidence="15">Heavy metal tolerance protein</fullName>
    </recommendedName>
</protein>
<keyword evidence="5" id="KW-0067">ATP-binding</keyword>
<dbReference type="STRING" id="1448308.A0A2T2NN74"/>
<feature type="region of interest" description="Disordered" evidence="9">
    <location>
        <begin position="762"/>
        <end position="904"/>
    </location>
</feature>
<keyword evidence="3 10" id="KW-0812">Transmembrane</keyword>
<reference evidence="13 14" key="1">
    <citation type="journal article" date="2018" name="Front. Microbiol.">
        <title>Genome-Wide Analysis of Corynespora cassiicola Leaf Fall Disease Putative Effectors.</title>
        <authorList>
            <person name="Lopez D."/>
            <person name="Ribeiro S."/>
            <person name="Label P."/>
            <person name="Fumanal B."/>
            <person name="Venisse J.S."/>
            <person name="Kohler A."/>
            <person name="de Oliveira R.R."/>
            <person name="Labutti K."/>
            <person name="Lipzen A."/>
            <person name="Lail K."/>
            <person name="Bauer D."/>
            <person name="Ohm R.A."/>
            <person name="Barry K.W."/>
            <person name="Spatafora J."/>
            <person name="Grigoriev I.V."/>
            <person name="Martin F.M."/>
            <person name="Pujade-Renaud V."/>
        </authorList>
    </citation>
    <scope>NUCLEOTIDE SEQUENCE [LARGE SCALE GENOMIC DNA]</scope>
    <source>
        <strain evidence="13 14">Philippines</strain>
    </source>
</reference>
<dbReference type="Gene3D" id="1.20.1560.10">
    <property type="entry name" value="ABC transporter type 1, transmembrane domain"/>
    <property type="match status" value="1"/>
</dbReference>
<dbReference type="OrthoDB" id="6500128at2759"/>
<dbReference type="InterPro" id="IPR027417">
    <property type="entry name" value="P-loop_NTPase"/>
</dbReference>
<dbReference type="PROSITE" id="PS50893">
    <property type="entry name" value="ABC_TRANSPORTER_2"/>
    <property type="match status" value="1"/>
</dbReference>
<dbReference type="FunFam" id="3.40.50.300:FF:000287">
    <property type="entry name" value="Multidrug ABC transporter ATP-binding protein"/>
    <property type="match status" value="1"/>
</dbReference>
<evidence type="ECO:0000256" key="3">
    <source>
        <dbReference type="ARBA" id="ARBA00022692"/>
    </source>
</evidence>
<gene>
    <name evidence="13" type="ORF">BS50DRAFT_634326</name>
</gene>
<dbReference type="Pfam" id="PF00664">
    <property type="entry name" value="ABC_membrane"/>
    <property type="match status" value="1"/>
</dbReference>
<evidence type="ECO:0000256" key="4">
    <source>
        <dbReference type="ARBA" id="ARBA00022741"/>
    </source>
</evidence>
<evidence type="ECO:0008006" key="15">
    <source>
        <dbReference type="Google" id="ProtNLM"/>
    </source>
</evidence>
<evidence type="ECO:0000256" key="2">
    <source>
        <dbReference type="ARBA" id="ARBA00022448"/>
    </source>
</evidence>
<dbReference type="Gene3D" id="3.40.50.300">
    <property type="entry name" value="P-loop containing nucleotide triphosphate hydrolases"/>
    <property type="match status" value="1"/>
</dbReference>
<comment type="subcellular location">
    <subcellularLocation>
        <location evidence="1">Membrane</location>
        <topology evidence="1">Multi-pass membrane protein</topology>
    </subcellularLocation>
</comment>
<feature type="transmembrane region" description="Helical" evidence="10">
    <location>
        <begin position="297"/>
        <end position="322"/>
    </location>
</feature>
<feature type="region of interest" description="Disordered" evidence="9">
    <location>
        <begin position="90"/>
        <end position="120"/>
    </location>
</feature>
<sequence length="904" mass="101815">MALSPLIWAVTYLVFYDAAVVYKVPNVGAWILATTFELVILVSPARTRDVPKVAIYARRITQCLRIATMLSLCVVASLALHHTQDGEMEPLLRPRKTPHLSDNTREINDEEDNTTKQDQQNQRLEDLGGWWAYAKEFRIFIPQLVPFKDGKLQLYIVGVIFLTLVDRASNLLGPLLIGELINQVSQLRETGQLPWKTIVLLIFIIKIPHDQILVPLRRRMNLHLYWWRYRQLFITSFAHVMSLSLDFHENKKNGEVLASIEQSKSMNDVMDSMVENLIPFVLDIFVAVTYLTYLFDVYFGLILTWSLVGYGVVTYKTTLWAAPQRRKWRNLSRAQLNICLEAISNWQNAHYNNRQEHQLRCVQEATKEEIQGMSKQYDISQISNALKELVITLAYCAILLLASYRVVNDGQPVGNMVTILLYWGIISKPMHLFAFWYGNIVNFMIDAEPLLQHSKLQPTVRDCHGAPDLKFKQGQVEFRNISFSYDGRNSVIKGLSFTVQPGSTVALVGRTGSGKTTTCEKLLFRGYDVNKGSILIDGQDIRHVTQKSLRDTLGIVRQTPSFLNDSILNNMRFARLDATDSEIIEACKNAAMHDQILAFPQGYDTVIGEGGVKLSGGGKQRLAIAQLFLRDPKIVVLDEATSTVDNVTEYEIQDAFSRVYRGRTTFIVAHRLSTVQHADQILVLDQGSIIERGTHTELLALRGAYYDLWTKKSSEKRLEKALEFIRSDETKCASVSPNPSIAQLDGQSPTKPFLKAAHHFKSPLHKGKNPASPPLYNEEPSTPEEPPMHIVSPKPTITSLDDTPPPKRRFSLRRREHAAPKESPGPSFISQKQTPAERPAFRPASTQSSIPLPDPMMSPFSSPERDMGTAMGTRSLRRGSAVKGLGYGDGNGGVRRVEEGNAKD</sequence>
<proteinExistence type="inferred from homology"/>
<dbReference type="EMBL" id="KZ678135">
    <property type="protein sequence ID" value="PSN66864.1"/>
    <property type="molecule type" value="Genomic_DNA"/>
</dbReference>
<dbReference type="SUPFAM" id="SSF90123">
    <property type="entry name" value="ABC transporter transmembrane region"/>
    <property type="match status" value="1"/>
</dbReference>
<feature type="transmembrane region" description="Helical" evidence="10">
    <location>
        <begin position="20"/>
        <end position="42"/>
    </location>
</feature>
<dbReference type="PANTHER" id="PTHR24221:SF503">
    <property type="entry name" value="MITOCHONDRIAL POTASSIUM CHANNEL ATP-BINDING SUBUNIT"/>
    <property type="match status" value="1"/>
</dbReference>
<feature type="domain" description="ABC transporter" evidence="11">
    <location>
        <begin position="476"/>
        <end position="711"/>
    </location>
</feature>
<dbReference type="InterPro" id="IPR003439">
    <property type="entry name" value="ABC_transporter-like_ATP-bd"/>
</dbReference>
<organism evidence="13 14">
    <name type="scientific">Corynespora cassiicola Philippines</name>
    <dbReference type="NCBI Taxonomy" id="1448308"/>
    <lineage>
        <taxon>Eukaryota</taxon>
        <taxon>Fungi</taxon>
        <taxon>Dikarya</taxon>
        <taxon>Ascomycota</taxon>
        <taxon>Pezizomycotina</taxon>
        <taxon>Dothideomycetes</taxon>
        <taxon>Pleosporomycetidae</taxon>
        <taxon>Pleosporales</taxon>
        <taxon>Corynesporascaceae</taxon>
        <taxon>Corynespora</taxon>
    </lineage>
</organism>
<dbReference type="SUPFAM" id="SSF52540">
    <property type="entry name" value="P-loop containing nucleoside triphosphate hydrolases"/>
    <property type="match status" value="1"/>
</dbReference>
<dbReference type="GO" id="GO:0016020">
    <property type="term" value="C:membrane"/>
    <property type="evidence" value="ECO:0007669"/>
    <property type="project" value="UniProtKB-SubCell"/>
</dbReference>
<dbReference type="Proteomes" id="UP000240883">
    <property type="component" value="Unassembled WGS sequence"/>
</dbReference>